<protein>
    <submittedName>
        <fullName evidence="1">Uncharacterized protein</fullName>
    </submittedName>
</protein>
<dbReference type="EMBL" id="VEVO01000016">
    <property type="protein sequence ID" value="KAF0028790.1"/>
    <property type="molecule type" value="Genomic_DNA"/>
</dbReference>
<accession>A0A6A4SAT4</accession>
<dbReference type="Proteomes" id="UP000438429">
    <property type="component" value="Unassembled WGS sequence"/>
</dbReference>
<comment type="caution">
    <text evidence="1">The sequence shown here is derived from an EMBL/GenBank/DDBJ whole genome shotgun (WGS) entry which is preliminary data.</text>
</comment>
<evidence type="ECO:0000313" key="2">
    <source>
        <dbReference type="Proteomes" id="UP000438429"/>
    </source>
</evidence>
<dbReference type="AlphaFoldDB" id="A0A6A4SAT4"/>
<proteinExistence type="predicted"/>
<gene>
    <name evidence="1" type="ORF">F2P81_017895</name>
</gene>
<sequence length="87" mass="9731">MLSSYSNIIHVLRGKEENPHPGENPRGVESVRLEFTTVSVTNAAIMRCPTLESVWFVELLNVISVAADLPLRKQLHKILSYVEAAML</sequence>
<name>A0A6A4SAT4_SCOMX</name>
<organism evidence="1 2">
    <name type="scientific">Scophthalmus maximus</name>
    <name type="common">Turbot</name>
    <name type="synonym">Psetta maxima</name>
    <dbReference type="NCBI Taxonomy" id="52904"/>
    <lineage>
        <taxon>Eukaryota</taxon>
        <taxon>Metazoa</taxon>
        <taxon>Chordata</taxon>
        <taxon>Craniata</taxon>
        <taxon>Vertebrata</taxon>
        <taxon>Euteleostomi</taxon>
        <taxon>Actinopterygii</taxon>
        <taxon>Neopterygii</taxon>
        <taxon>Teleostei</taxon>
        <taxon>Neoteleostei</taxon>
        <taxon>Acanthomorphata</taxon>
        <taxon>Carangaria</taxon>
        <taxon>Pleuronectiformes</taxon>
        <taxon>Pleuronectoidei</taxon>
        <taxon>Scophthalmidae</taxon>
        <taxon>Scophthalmus</taxon>
    </lineage>
</organism>
<reference evidence="1 2" key="1">
    <citation type="submission" date="2019-06" db="EMBL/GenBank/DDBJ databases">
        <title>Draft genomes of female and male turbot (Scophthalmus maximus).</title>
        <authorList>
            <person name="Xu H."/>
            <person name="Xu X.-W."/>
            <person name="Shao C."/>
            <person name="Chen S."/>
        </authorList>
    </citation>
    <scope>NUCLEOTIDE SEQUENCE [LARGE SCALE GENOMIC DNA]</scope>
    <source>
        <strain evidence="1">Ysfricsl-2016a</strain>
        <tissue evidence="1">Blood</tissue>
    </source>
</reference>
<evidence type="ECO:0000313" key="1">
    <source>
        <dbReference type="EMBL" id="KAF0028790.1"/>
    </source>
</evidence>